<dbReference type="OrthoDB" id="2146259at2"/>
<accession>A0A0R1JY25</accession>
<dbReference type="Gene3D" id="2.40.50.480">
    <property type="match status" value="1"/>
</dbReference>
<comment type="caution">
    <text evidence="1">The sequence shown here is derived from an EMBL/GenBank/DDBJ whole genome shotgun (WGS) entry which is preliminary data.</text>
</comment>
<dbReference type="AlphaFoldDB" id="A0A0R1JY25"/>
<dbReference type="PATRIC" id="fig|1291734.4.peg.1302"/>
<evidence type="ECO:0000313" key="2">
    <source>
        <dbReference type="Proteomes" id="UP000051804"/>
    </source>
</evidence>
<sequence>MKKRIIGLVVVALLAIGGWQVYRYWDTTYHGVTAYAKVGASQKVASKNDDGSPYRINGKQVYTYEYKHVTWVTTSGQVRHVDFSSLEKTNPQRLAPGTYVKATISQKRVISGPNPVVASALPAKVKAKLD</sequence>
<evidence type="ECO:0008006" key="3">
    <source>
        <dbReference type="Google" id="ProtNLM"/>
    </source>
</evidence>
<dbReference type="EMBL" id="AZDJ01000013">
    <property type="protein sequence ID" value="KRK73412.1"/>
    <property type="molecule type" value="Genomic_DNA"/>
</dbReference>
<dbReference type="InterPro" id="IPR006542">
    <property type="entry name" value="DUF1093"/>
</dbReference>
<dbReference type="SUPFAM" id="SSF159121">
    <property type="entry name" value="BC4932-like"/>
    <property type="match status" value="1"/>
</dbReference>
<dbReference type="InterPro" id="IPR036166">
    <property type="entry name" value="YxeA-like_sf"/>
</dbReference>
<dbReference type="RefSeq" id="WP_056950762.1">
    <property type="nucleotide sequence ID" value="NZ_AZDJ01000013.1"/>
</dbReference>
<dbReference type="Pfam" id="PF06486">
    <property type="entry name" value="DUF1093"/>
    <property type="match status" value="1"/>
</dbReference>
<reference evidence="1 2" key="1">
    <citation type="journal article" date="2015" name="Genome Announc.">
        <title>Expanding the biotechnology potential of lactobacilli through comparative genomics of 213 strains and associated genera.</title>
        <authorList>
            <person name="Sun Z."/>
            <person name="Harris H.M."/>
            <person name="McCann A."/>
            <person name="Guo C."/>
            <person name="Argimon S."/>
            <person name="Zhang W."/>
            <person name="Yang X."/>
            <person name="Jeffery I.B."/>
            <person name="Cooney J.C."/>
            <person name="Kagawa T.F."/>
            <person name="Liu W."/>
            <person name="Song Y."/>
            <person name="Salvetti E."/>
            <person name="Wrobel A."/>
            <person name="Rasinkangas P."/>
            <person name="Parkhill J."/>
            <person name="Rea M.C."/>
            <person name="O'Sullivan O."/>
            <person name="Ritari J."/>
            <person name="Douillard F.P."/>
            <person name="Paul Ross R."/>
            <person name="Yang R."/>
            <person name="Briner A.E."/>
            <person name="Felis G.E."/>
            <person name="de Vos W.M."/>
            <person name="Barrangou R."/>
            <person name="Klaenhammer T.R."/>
            <person name="Caufield P.W."/>
            <person name="Cui Y."/>
            <person name="Zhang H."/>
            <person name="O'Toole P.W."/>
        </authorList>
    </citation>
    <scope>NUCLEOTIDE SEQUENCE [LARGE SCALE GENOMIC DNA]</scope>
    <source>
        <strain evidence="1 2">JCM 17158</strain>
    </source>
</reference>
<gene>
    <name evidence="1" type="ORF">FD02_GL001271</name>
</gene>
<name>A0A0R1JY25_9LACO</name>
<proteinExistence type="predicted"/>
<protein>
    <recommendedName>
        <fullName evidence="3">DUF1093 domain-containing protein</fullName>
    </recommendedName>
</protein>
<dbReference type="Proteomes" id="UP000051804">
    <property type="component" value="Unassembled WGS sequence"/>
</dbReference>
<evidence type="ECO:0000313" key="1">
    <source>
        <dbReference type="EMBL" id="KRK73412.1"/>
    </source>
</evidence>
<keyword evidence="2" id="KW-1185">Reference proteome</keyword>
<organism evidence="1 2">
    <name type="scientific">Lacticaseibacillus nasuensis JCM 17158</name>
    <dbReference type="NCBI Taxonomy" id="1291734"/>
    <lineage>
        <taxon>Bacteria</taxon>
        <taxon>Bacillati</taxon>
        <taxon>Bacillota</taxon>
        <taxon>Bacilli</taxon>
        <taxon>Lactobacillales</taxon>
        <taxon>Lactobacillaceae</taxon>
        <taxon>Lacticaseibacillus</taxon>
    </lineage>
</organism>